<reference evidence="1 2" key="1">
    <citation type="submission" date="2020-02" db="EMBL/GenBank/DDBJ databases">
        <authorList>
            <person name="Khan S.A."/>
            <person name="Jeon C.O."/>
            <person name="Chun B.H."/>
        </authorList>
    </citation>
    <scope>NUCLEOTIDE SEQUENCE [LARGE SCALE GENOMIC DNA]</scope>
    <source>
        <strain evidence="1 2">H239</strain>
    </source>
</reference>
<evidence type="ECO:0000313" key="1">
    <source>
        <dbReference type="EMBL" id="NGP16613.1"/>
    </source>
</evidence>
<comment type="caution">
    <text evidence="1">The sequence shown here is derived from an EMBL/GenBank/DDBJ whole genome shotgun (WGS) entry which is preliminary data.</text>
</comment>
<name>A0A6M1SQ87_9HYPH</name>
<gene>
    <name evidence="1" type="ORF">G5575_01955</name>
</gene>
<dbReference type="AlphaFoldDB" id="A0A6M1SQ87"/>
<keyword evidence="2" id="KW-1185">Reference proteome</keyword>
<protein>
    <submittedName>
        <fullName evidence="1">Helix-turn-helix domain-containing protein</fullName>
    </submittedName>
</protein>
<accession>A0A6M1SQ87</accession>
<organism evidence="1 2">
    <name type="scientific">Devosia aurantiaca</name>
    <dbReference type="NCBI Taxonomy" id="2714858"/>
    <lineage>
        <taxon>Bacteria</taxon>
        <taxon>Pseudomonadati</taxon>
        <taxon>Pseudomonadota</taxon>
        <taxon>Alphaproteobacteria</taxon>
        <taxon>Hyphomicrobiales</taxon>
        <taxon>Devosiaceae</taxon>
        <taxon>Devosia</taxon>
    </lineage>
</organism>
<evidence type="ECO:0000313" key="2">
    <source>
        <dbReference type="Proteomes" id="UP000474802"/>
    </source>
</evidence>
<sequence>MAEILGFGAVWVSKMIDKGHIEAHQHRAGRKYLITGKAVVDRIDAGSERHTKYVAAKPGKPSRRRGRH</sequence>
<reference evidence="1 2" key="2">
    <citation type="submission" date="2020-03" db="EMBL/GenBank/DDBJ databases">
        <title>Devosia chinhatensis sp. nov., isolated from a hexachlorocyclohexane (HCH) dump site in India.</title>
        <authorList>
            <person name="Kumar M."/>
            <person name="Lal R."/>
        </authorList>
    </citation>
    <scope>NUCLEOTIDE SEQUENCE [LARGE SCALE GENOMIC DNA]</scope>
    <source>
        <strain evidence="1 2">H239</strain>
    </source>
</reference>
<dbReference type="Proteomes" id="UP000474802">
    <property type="component" value="Unassembled WGS sequence"/>
</dbReference>
<dbReference type="EMBL" id="JAALFG010000001">
    <property type="protein sequence ID" value="NGP16613.1"/>
    <property type="molecule type" value="Genomic_DNA"/>
</dbReference>
<proteinExistence type="predicted"/>